<keyword evidence="11 15" id="KW-0694">RNA-binding</keyword>
<dbReference type="Gene3D" id="3.30.70.330">
    <property type="match status" value="1"/>
</dbReference>
<dbReference type="PANTHER" id="PTHR14089:SF6">
    <property type="entry name" value="PRE-MRNA-SPLICING FACTOR RBM22"/>
    <property type="match status" value="1"/>
</dbReference>
<keyword evidence="21" id="KW-1185">Reference proteome</keyword>
<dbReference type="SUPFAM" id="SSF54928">
    <property type="entry name" value="RNA-binding domain, RBD"/>
    <property type="match status" value="1"/>
</dbReference>
<dbReference type="PROSITE" id="PS50103">
    <property type="entry name" value="ZF_C3H1"/>
    <property type="match status" value="1"/>
</dbReference>
<dbReference type="Gene3D" id="4.10.1000.10">
    <property type="entry name" value="Zinc finger, CCCH-type"/>
    <property type="match status" value="1"/>
</dbReference>
<dbReference type="GO" id="GO:0000974">
    <property type="term" value="C:Prp19 complex"/>
    <property type="evidence" value="ECO:0007669"/>
    <property type="project" value="TreeGrafter"/>
</dbReference>
<dbReference type="GO" id="GO:0036002">
    <property type="term" value="F:pre-mRNA binding"/>
    <property type="evidence" value="ECO:0007669"/>
    <property type="project" value="TreeGrafter"/>
</dbReference>
<comment type="similarity">
    <text evidence="3">Belongs to the SLT11 family.</text>
</comment>
<dbReference type="GO" id="GO:0017070">
    <property type="term" value="F:U6 snRNA binding"/>
    <property type="evidence" value="ECO:0007669"/>
    <property type="project" value="TreeGrafter"/>
</dbReference>
<evidence type="ECO:0000256" key="14">
    <source>
        <dbReference type="ARBA" id="ARBA00030793"/>
    </source>
</evidence>
<dbReference type="CDD" id="cd12224">
    <property type="entry name" value="RRM_RBM22"/>
    <property type="match status" value="1"/>
</dbReference>
<dbReference type="InterPro" id="IPR035979">
    <property type="entry name" value="RBD_domain_sf"/>
</dbReference>
<dbReference type="GO" id="GO:0008270">
    <property type="term" value="F:zinc ion binding"/>
    <property type="evidence" value="ECO:0007669"/>
    <property type="project" value="UniProtKB-KW"/>
</dbReference>
<keyword evidence="10 16" id="KW-0862">Zinc</keyword>
<dbReference type="GO" id="GO:0071006">
    <property type="term" value="C:U2-type catalytic step 1 spliceosome"/>
    <property type="evidence" value="ECO:0007669"/>
    <property type="project" value="TreeGrafter"/>
</dbReference>
<dbReference type="InterPro" id="IPR036855">
    <property type="entry name" value="Znf_CCCH_sf"/>
</dbReference>
<feature type="region of interest" description="Disordered" evidence="17">
    <location>
        <begin position="384"/>
        <end position="427"/>
    </location>
</feature>
<dbReference type="GO" id="GO:0071007">
    <property type="term" value="C:U2-type catalytic step 2 spliceosome"/>
    <property type="evidence" value="ECO:0007669"/>
    <property type="project" value="TreeGrafter"/>
</dbReference>
<evidence type="ECO:0000259" key="18">
    <source>
        <dbReference type="PROSITE" id="PS50102"/>
    </source>
</evidence>
<comment type="caution">
    <text evidence="20">The sequence shown here is derived from an EMBL/GenBank/DDBJ whole genome shotgun (WGS) entry which is preliminary data.</text>
</comment>
<dbReference type="PROSITE" id="PS50102">
    <property type="entry name" value="RRM"/>
    <property type="match status" value="1"/>
</dbReference>
<feature type="domain" description="C3H1-type" evidence="19">
    <location>
        <begin position="160"/>
        <end position="187"/>
    </location>
</feature>
<keyword evidence="7 16" id="KW-0479">Metal-binding</keyword>
<sequence>MAMSKSANNYNRQNWEESEFPILCQTCLGDNPYIRMMKERYGKECKICQRPFTVFRWCPGARMRFKKTEICQTCSKIKNICQTCLLDLEFGLPVQVRDQALKVSNEMPKSDVNREFYAQNMERAMSESGDGTVPPGELGKAQAPSDMLLKLARTTPYYKRNRPHVCSFWVKGECKRGEECPYRHEKPTDPEDPLSDQNIRDRFYGVNDPVADKLLKRYEGMPKLDPPEDKTITTLYIGGLPEGTTEDNLRDHFYQFGEIRSITIVAKQQCAFVQFTSRIAAEKAAEKSFNKVIIHGQRVNIKWGRSQAQAQTAIEDKVREGRKLDPVPGLPNVLPIPEDLTSNFFNLGNQAPGPRLPQPPQPGLAMTMIPPMSGQQPLFSNFMPAPRPLTVHYPSQDPNRMGQSATAAPPVPGSSATIPSEPPAATE</sequence>
<dbReference type="Proteomes" id="UP000549394">
    <property type="component" value="Unassembled WGS sequence"/>
</dbReference>
<dbReference type="InterPro" id="IPR000571">
    <property type="entry name" value="Znf_CCCH"/>
</dbReference>
<dbReference type="PANTHER" id="PTHR14089">
    <property type="entry name" value="PRE-MRNA-SPLICING FACTOR RBM22"/>
    <property type="match status" value="1"/>
</dbReference>
<evidence type="ECO:0000313" key="21">
    <source>
        <dbReference type="Proteomes" id="UP000549394"/>
    </source>
</evidence>
<keyword evidence="5" id="KW-0963">Cytoplasm</keyword>
<evidence type="ECO:0000256" key="2">
    <source>
        <dbReference type="ARBA" id="ARBA00004496"/>
    </source>
</evidence>
<evidence type="ECO:0000256" key="9">
    <source>
        <dbReference type="ARBA" id="ARBA00022771"/>
    </source>
</evidence>
<accession>A0A7I8W4X4</accession>
<dbReference type="Pfam" id="PF25584">
    <property type="entry name" value="zf-CCCH_RBM22"/>
    <property type="match status" value="1"/>
</dbReference>
<evidence type="ECO:0000256" key="16">
    <source>
        <dbReference type="PROSITE-ProRule" id="PRU00723"/>
    </source>
</evidence>
<name>A0A7I8W4X4_9ANNE</name>
<feature type="zinc finger region" description="C3H1-type" evidence="16">
    <location>
        <begin position="160"/>
        <end position="187"/>
    </location>
</feature>
<dbReference type="InterPro" id="IPR057674">
    <property type="entry name" value="Znf-CCCH_RBM22"/>
</dbReference>
<evidence type="ECO:0000256" key="3">
    <source>
        <dbReference type="ARBA" id="ARBA00007781"/>
    </source>
</evidence>
<dbReference type="AlphaFoldDB" id="A0A7I8W4X4"/>
<keyword evidence="6" id="KW-0507">mRNA processing</keyword>
<dbReference type="GO" id="GO:0005737">
    <property type="term" value="C:cytoplasm"/>
    <property type="evidence" value="ECO:0007669"/>
    <property type="project" value="UniProtKB-SubCell"/>
</dbReference>
<evidence type="ECO:0000256" key="12">
    <source>
        <dbReference type="ARBA" id="ARBA00023187"/>
    </source>
</evidence>
<evidence type="ECO:0000313" key="20">
    <source>
        <dbReference type="EMBL" id="CAD5123538.1"/>
    </source>
</evidence>
<dbReference type="GO" id="GO:0008380">
    <property type="term" value="P:RNA splicing"/>
    <property type="evidence" value="ECO:0007669"/>
    <property type="project" value="UniProtKB-KW"/>
</dbReference>
<feature type="domain" description="RRM" evidence="18">
    <location>
        <begin position="233"/>
        <end position="306"/>
    </location>
</feature>
<organism evidence="20 21">
    <name type="scientific">Dimorphilus gyrociliatus</name>
    <dbReference type="NCBI Taxonomy" id="2664684"/>
    <lineage>
        <taxon>Eukaryota</taxon>
        <taxon>Metazoa</taxon>
        <taxon>Spiralia</taxon>
        <taxon>Lophotrochozoa</taxon>
        <taxon>Annelida</taxon>
        <taxon>Polychaeta</taxon>
        <taxon>Polychaeta incertae sedis</taxon>
        <taxon>Dinophilidae</taxon>
        <taxon>Dimorphilus</taxon>
    </lineage>
</organism>
<evidence type="ECO:0000256" key="4">
    <source>
        <dbReference type="ARBA" id="ARBA00020031"/>
    </source>
</evidence>
<dbReference type="InterPro" id="IPR039171">
    <property type="entry name" value="Cwc2/Slt11"/>
</dbReference>
<evidence type="ECO:0000259" key="19">
    <source>
        <dbReference type="PROSITE" id="PS50103"/>
    </source>
</evidence>
<keyword evidence="12" id="KW-0508">mRNA splicing</keyword>
<reference evidence="20 21" key="1">
    <citation type="submission" date="2020-08" db="EMBL/GenBank/DDBJ databases">
        <authorList>
            <person name="Hejnol A."/>
        </authorList>
    </citation>
    <scope>NUCLEOTIDE SEQUENCE [LARGE SCALE GENOMIC DNA]</scope>
</reference>
<keyword evidence="13" id="KW-0539">Nucleus</keyword>
<dbReference type="SMART" id="SM00356">
    <property type="entry name" value="ZnF_C3H1"/>
    <property type="match status" value="1"/>
</dbReference>
<evidence type="ECO:0000256" key="15">
    <source>
        <dbReference type="PROSITE-ProRule" id="PRU00176"/>
    </source>
</evidence>
<evidence type="ECO:0000256" key="13">
    <source>
        <dbReference type="ARBA" id="ARBA00023242"/>
    </source>
</evidence>
<dbReference type="InterPro" id="IPR048995">
    <property type="entry name" value="STL11/RBM22-like_N"/>
</dbReference>
<comment type="subcellular location">
    <subcellularLocation>
        <location evidence="2">Cytoplasm</location>
    </subcellularLocation>
    <subcellularLocation>
        <location evidence="1">Nucleus</location>
    </subcellularLocation>
</comment>
<evidence type="ECO:0000256" key="8">
    <source>
        <dbReference type="ARBA" id="ARBA00022728"/>
    </source>
</evidence>
<dbReference type="FunFam" id="3.30.70.330:FF:000137">
    <property type="entry name" value="pre-mRNA-splicing factor RBM22"/>
    <property type="match status" value="1"/>
</dbReference>
<dbReference type="SUPFAM" id="SSF90229">
    <property type="entry name" value="CCCH zinc finger"/>
    <property type="match status" value="1"/>
</dbReference>
<dbReference type="SMART" id="SM00360">
    <property type="entry name" value="RRM"/>
    <property type="match status" value="1"/>
</dbReference>
<evidence type="ECO:0000256" key="1">
    <source>
        <dbReference type="ARBA" id="ARBA00004123"/>
    </source>
</evidence>
<evidence type="ECO:0000256" key="7">
    <source>
        <dbReference type="ARBA" id="ARBA00022723"/>
    </source>
</evidence>
<dbReference type="InterPro" id="IPR012677">
    <property type="entry name" value="Nucleotide-bd_a/b_plait_sf"/>
</dbReference>
<keyword evidence="9 16" id="KW-0863">Zinc-finger</keyword>
<dbReference type="Pfam" id="PF00076">
    <property type="entry name" value="RRM_1"/>
    <property type="match status" value="1"/>
</dbReference>
<dbReference type="EMBL" id="CAJFCJ010000019">
    <property type="protein sequence ID" value="CAD5123538.1"/>
    <property type="molecule type" value="Genomic_DNA"/>
</dbReference>
<dbReference type="GO" id="GO:0006397">
    <property type="term" value="P:mRNA processing"/>
    <property type="evidence" value="ECO:0007669"/>
    <property type="project" value="UniProtKB-KW"/>
</dbReference>
<dbReference type="Pfam" id="PF21369">
    <property type="entry name" value="STL11_N"/>
    <property type="match status" value="1"/>
</dbReference>
<dbReference type="InterPro" id="IPR000504">
    <property type="entry name" value="RRM_dom"/>
</dbReference>
<gene>
    <name evidence="20" type="ORF">DGYR_LOCUS11211</name>
</gene>
<evidence type="ECO:0000256" key="10">
    <source>
        <dbReference type="ARBA" id="ARBA00022833"/>
    </source>
</evidence>
<evidence type="ECO:0000256" key="6">
    <source>
        <dbReference type="ARBA" id="ARBA00022664"/>
    </source>
</evidence>
<protein>
    <recommendedName>
        <fullName evidence="4">Pre-mRNA-splicing factor RBM22</fullName>
    </recommendedName>
    <alternativeName>
        <fullName evidence="14">RNA-binding motif protein 22</fullName>
    </alternativeName>
</protein>
<feature type="compositionally biased region" description="Polar residues" evidence="17">
    <location>
        <begin position="396"/>
        <end position="406"/>
    </location>
</feature>
<evidence type="ECO:0000256" key="11">
    <source>
        <dbReference type="ARBA" id="ARBA00022884"/>
    </source>
</evidence>
<evidence type="ECO:0000256" key="5">
    <source>
        <dbReference type="ARBA" id="ARBA00022490"/>
    </source>
</evidence>
<dbReference type="FunFam" id="4.10.1000.10:FF:000006">
    <property type="entry name" value="Putative pre-mrna-splicing factor rbm22"/>
    <property type="match status" value="1"/>
</dbReference>
<dbReference type="OrthoDB" id="10259600at2759"/>
<keyword evidence="8" id="KW-0747">Spliceosome</keyword>
<evidence type="ECO:0000256" key="17">
    <source>
        <dbReference type="SAM" id="MobiDB-lite"/>
    </source>
</evidence>
<proteinExistence type="inferred from homology"/>